<reference evidence="2" key="1">
    <citation type="submission" date="2024-03" db="EMBL/GenBank/DDBJ databases">
        <authorList>
            <consortium name="ELIXIR-Norway"/>
            <consortium name="Elixir Norway"/>
        </authorList>
    </citation>
    <scope>NUCLEOTIDE SEQUENCE</scope>
</reference>
<feature type="compositionally biased region" description="Basic and acidic residues" evidence="1">
    <location>
        <begin position="1"/>
        <end position="22"/>
    </location>
</feature>
<dbReference type="Proteomes" id="UP001497522">
    <property type="component" value="Chromosome 17"/>
</dbReference>
<evidence type="ECO:0000313" key="2">
    <source>
        <dbReference type="EMBL" id="CAK9867135.1"/>
    </source>
</evidence>
<feature type="region of interest" description="Disordered" evidence="1">
    <location>
        <begin position="46"/>
        <end position="71"/>
    </location>
</feature>
<organism evidence="2 3">
    <name type="scientific">Sphagnum jensenii</name>
    <dbReference type="NCBI Taxonomy" id="128206"/>
    <lineage>
        <taxon>Eukaryota</taxon>
        <taxon>Viridiplantae</taxon>
        <taxon>Streptophyta</taxon>
        <taxon>Embryophyta</taxon>
        <taxon>Bryophyta</taxon>
        <taxon>Sphagnophytina</taxon>
        <taxon>Sphagnopsida</taxon>
        <taxon>Sphagnales</taxon>
        <taxon>Sphagnaceae</taxon>
        <taxon>Sphagnum</taxon>
    </lineage>
</organism>
<keyword evidence="3" id="KW-1185">Reference proteome</keyword>
<evidence type="ECO:0000313" key="3">
    <source>
        <dbReference type="Proteomes" id="UP001497522"/>
    </source>
</evidence>
<gene>
    <name evidence="2" type="ORF">CSSPJE1EN2_LOCUS10130</name>
</gene>
<feature type="region of interest" description="Disordered" evidence="1">
    <location>
        <begin position="1"/>
        <end position="29"/>
    </location>
</feature>
<protein>
    <submittedName>
        <fullName evidence="2">Uncharacterized protein</fullName>
    </submittedName>
</protein>
<name>A0ABP1AXY1_9BRYO</name>
<proteinExistence type="predicted"/>
<dbReference type="EMBL" id="OZ023718">
    <property type="protein sequence ID" value="CAK9867135.1"/>
    <property type="molecule type" value="Genomic_DNA"/>
</dbReference>
<evidence type="ECO:0000256" key="1">
    <source>
        <dbReference type="SAM" id="MobiDB-lite"/>
    </source>
</evidence>
<sequence length="92" mass="10174">MLIPRPETKTDTKAKASFERRNPRPLLERSGAAAVGDASNFQLSPTLSHVSHRTRNHCKENPEHPRAKKSAPLLKILLQSKGSNFAEKTFAG</sequence>
<accession>A0ABP1AXY1</accession>